<dbReference type="RefSeq" id="WP_074712473.1">
    <property type="nucleotide sequence ID" value="NZ_FNTV01000001.1"/>
</dbReference>
<keyword evidence="9" id="KW-1133">Transmembrane helix</keyword>
<dbReference type="GO" id="GO:0005524">
    <property type="term" value="F:ATP binding"/>
    <property type="evidence" value="ECO:0007669"/>
    <property type="project" value="UniProtKB-KW"/>
</dbReference>
<evidence type="ECO:0000313" key="12">
    <source>
        <dbReference type="Proteomes" id="UP000182725"/>
    </source>
</evidence>
<dbReference type="GO" id="GO:0046983">
    <property type="term" value="F:protein dimerization activity"/>
    <property type="evidence" value="ECO:0007669"/>
    <property type="project" value="InterPro"/>
</dbReference>
<feature type="transmembrane region" description="Helical" evidence="9">
    <location>
        <begin position="150"/>
        <end position="169"/>
    </location>
</feature>
<name>A0A1H5N3D9_9MICC</name>
<evidence type="ECO:0000256" key="4">
    <source>
        <dbReference type="ARBA" id="ARBA00022679"/>
    </source>
</evidence>
<proteinExistence type="predicted"/>
<evidence type="ECO:0000256" key="6">
    <source>
        <dbReference type="ARBA" id="ARBA00022777"/>
    </source>
</evidence>
<comment type="catalytic activity">
    <reaction evidence="1">
        <text>ATP + protein L-histidine = ADP + protein N-phospho-L-histidine.</text>
        <dbReference type="EC" id="2.7.13.3"/>
    </reaction>
</comment>
<organism evidence="11 12">
    <name type="scientific">Arthrobacter alpinus</name>
    <dbReference type="NCBI Taxonomy" id="656366"/>
    <lineage>
        <taxon>Bacteria</taxon>
        <taxon>Bacillati</taxon>
        <taxon>Actinomycetota</taxon>
        <taxon>Actinomycetes</taxon>
        <taxon>Micrococcales</taxon>
        <taxon>Micrococcaceae</taxon>
        <taxon>Arthrobacter</taxon>
    </lineage>
</organism>
<dbReference type="Gene3D" id="1.20.5.1930">
    <property type="match status" value="1"/>
</dbReference>
<dbReference type="AlphaFoldDB" id="A0A1H5N3D9"/>
<dbReference type="InterPro" id="IPR050482">
    <property type="entry name" value="Sensor_HK_TwoCompSys"/>
</dbReference>
<feature type="transmembrane region" description="Helical" evidence="9">
    <location>
        <begin position="107"/>
        <end position="138"/>
    </location>
</feature>
<dbReference type="EC" id="2.7.13.3" evidence="2"/>
<evidence type="ECO:0000256" key="2">
    <source>
        <dbReference type="ARBA" id="ARBA00012438"/>
    </source>
</evidence>
<dbReference type="CDD" id="cd16917">
    <property type="entry name" value="HATPase_UhpB-NarQ-NarX-like"/>
    <property type="match status" value="1"/>
</dbReference>
<dbReference type="InterPro" id="IPR011712">
    <property type="entry name" value="Sig_transdc_His_kin_sub3_dim/P"/>
</dbReference>
<evidence type="ECO:0000256" key="1">
    <source>
        <dbReference type="ARBA" id="ARBA00000085"/>
    </source>
</evidence>
<dbReference type="PANTHER" id="PTHR24421:SF10">
    <property type="entry name" value="NITRATE_NITRITE SENSOR PROTEIN NARQ"/>
    <property type="match status" value="1"/>
</dbReference>
<keyword evidence="7" id="KW-0067">ATP-binding</keyword>
<feature type="domain" description="Signal transduction histidine kinase subgroup 3 dimerisation and phosphoacceptor" evidence="10">
    <location>
        <begin position="198"/>
        <end position="260"/>
    </location>
</feature>
<accession>A0A1H5N3D9</accession>
<evidence type="ECO:0000256" key="3">
    <source>
        <dbReference type="ARBA" id="ARBA00022553"/>
    </source>
</evidence>
<keyword evidence="9" id="KW-0472">Membrane</keyword>
<dbReference type="EMBL" id="FNTV01000001">
    <property type="protein sequence ID" value="SEE95391.1"/>
    <property type="molecule type" value="Genomic_DNA"/>
</dbReference>
<reference evidence="11 12" key="1">
    <citation type="submission" date="2016-10" db="EMBL/GenBank/DDBJ databases">
        <authorList>
            <person name="de Groot N.N."/>
        </authorList>
    </citation>
    <scope>NUCLEOTIDE SEQUENCE [LARGE SCALE GENOMIC DNA]</scope>
    <source>
        <strain evidence="11 12">DSM 22274</strain>
    </source>
</reference>
<dbReference type="PANTHER" id="PTHR24421">
    <property type="entry name" value="NITRATE/NITRITE SENSOR PROTEIN NARX-RELATED"/>
    <property type="match status" value="1"/>
</dbReference>
<dbReference type="Proteomes" id="UP000182725">
    <property type="component" value="Unassembled WGS sequence"/>
</dbReference>
<evidence type="ECO:0000256" key="9">
    <source>
        <dbReference type="SAM" id="Phobius"/>
    </source>
</evidence>
<dbReference type="Pfam" id="PF07730">
    <property type="entry name" value="HisKA_3"/>
    <property type="match status" value="1"/>
</dbReference>
<evidence type="ECO:0000313" key="11">
    <source>
        <dbReference type="EMBL" id="SEE95391.1"/>
    </source>
</evidence>
<keyword evidence="4" id="KW-0808">Transferase</keyword>
<keyword evidence="5" id="KW-0547">Nucleotide-binding</keyword>
<dbReference type="Gene3D" id="3.30.565.10">
    <property type="entry name" value="Histidine kinase-like ATPase, C-terminal domain"/>
    <property type="match status" value="1"/>
</dbReference>
<evidence type="ECO:0000256" key="5">
    <source>
        <dbReference type="ARBA" id="ARBA00022741"/>
    </source>
</evidence>
<evidence type="ECO:0000256" key="7">
    <source>
        <dbReference type="ARBA" id="ARBA00022840"/>
    </source>
</evidence>
<dbReference type="SUPFAM" id="SSF55874">
    <property type="entry name" value="ATPase domain of HSP90 chaperone/DNA topoisomerase II/histidine kinase"/>
    <property type="match status" value="1"/>
</dbReference>
<feature type="transmembrane region" description="Helical" evidence="9">
    <location>
        <begin position="21"/>
        <end position="43"/>
    </location>
</feature>
<evidence type="ECO:0000259" key="10">
    <source>
        <dbReference type="Pfam" id="PF07730"/>
    </source>
</evidence>
<dbReference type="GO" id="GO:0000155">
    <property type="term" value="F:phosphorelay sensor kinase activity"/>
    <property type="evidence" value="ECO:0007669"/>
    <property type="project" value="InterPro"/>
</dbReference>
<keyword evidence="3" id="KW-0597">Phosphoprotein</keyword>
<feature type="transmembrane region" description="Helical" evidence="9">
    <location>
        <begin position="63"/>
        <end position="95"/>
    </location>
</feature>
<sequence length="410" mass="44425">MEHSTEKRRNRGWRHLSIAKVLTLGTSPIPSWVAFVMALFVTISAFDDVRLFIMTGPTGDHPWWVLAGTIAYLGLWMALAFLPKLAPYGFVLLLVTMYPQEAPGGAILLAFGALAVAAYRVSVRGLVVIVGAFLVWQMAWTTGISALGPAGLWGLFPATLMLVTPGLAVKFQRERSLQTARAQMAAEEVAAKAALNQRTELARELHDVVTHGLTMIAVQANLGTLSKEEGEQHRALSEIGQMARNSLDDLRRLLQTIRADDPPVLPSMEAEVAPSSATIDLGQSVADAQKRLSGLGFPTVVTTSGDLDRTPNGLRSTVLRILQESSTNVAKHSGAGTDCEISVDVHEDSLELSIRNRVTSGRPRLPVSGTGLVGLRERTSRLGGTLEAGQQRGYWTVRAVLPFKRRETLH</sequence>
<keyword evidence="9" id="KW-0812">Transmembrane</keyword>
<keyword evidence="8" id="KW-0902">Two-component regulatory system</keyword>
<evidence type="ECO:0000256" key="8">
    <source>
        <dbReference type="ARBA" id="ARBA00023012"/>
    </source>
</evidence>
<dbReference type="GO" id="GO:0016020">
    <property type="term" value="C:membrane"/>
    <property type="evidence" value="ECO:0007669"/>
    <property type="project" value="InterPro"/>
</dbReference>
<dbReference type="InterPro" id="IPR036890">
    <property type="entry name" value="HATPase_C_sf"/>
</dbReference>
<protein>
    <recommendedName>
        <fullName evidence="2">histidine kinase</fullName>
        <ecNumber evidence="2">2.7.13.3</ecNumber>
    </recommendedName>
</protein>
<gene>
    <name evidence="11" type="ORF">SAMN04489740_3304</name>
</gene>
<keyword evidence="6 11" id="KW-0418">Kinase</keyword>